<keyword evidence="2" id="KW-1185">Reference proteome</keyword>
<name>A0A183CA43_GLOPA</name>
<accession>A0A183CA43</accession>
<protein>
    <submittedName>
        <fullName evidence="3">CACTA en-spm transposon protein</fullName>
    </submittedName>
</protein>
<dbReference type="Proteomes" id="UP000050741">
    <property type="component" value="Unassembled WGS sequence"/>
</dbReference>
<sequence length="189" mass="20912">MEMQQLELNLPTSSDSNESVNKSEIPLHSKESVAFYRDPYNKPELEHTLRGLLHGSASLKKHKAFKFASAKWTPGSGVYDAARCGLPFYANNNASSANAKLHRSKRFCDDGERNRKMQGGEAAEEGQFPWAVALARGEAAENNFFVLEPSSPSVMCSQLRIALQMKSLRFSCAHAAYNQNSTPSLPRAM</sequence>
<evidence type="ECO:0000313" key="3">
    <source>
        <dbReference type="WBParaSite" id="GPLIN_000974200"/>
    </source>
</evidence>
<feature type="region of interest" description="Disordered" evidence="1">
    <location>
        <begin position="1"/>
        <end position="23"/>
    </location>
</feature>
<dbReference type="AlphaFoldDB" id="A0A183CA43"/>
<proteinExistence type="predicted"/>
<feature type="compositionally biased region" description="Polar residues" evidence="1">
    <location>
        <begin position="1"/>
        <end position="22"/>
    </location>
</feature>
<organism evidence="2 3">
    <name type="scientific">Globodera pallida</name>
    <name type="common">Potato cyst nematode worm</name>
    <name type="synonym">Heterodera pallida</name>
    <dbReference type="NCBI Taxonomy" id="36090"/>
    <lineage>
        <taxon>Eukaryota</taxon>
        <taxon>Metazoa</taxon>
        <taxon>Ecdysozoa</taxon>
        <taxon>Nematoda</taxon>
        <taxon>Chromadorea</taxon>
        <taxon>Rhabditida</taxon>
        <taxon>Tylenchina</taxon>
        <taxon>Tylenchomorpha</taxon>
        <taxon>Tylenchoidea</taxon>
        <taxon>Heteroderidae</taxon>
        <taxon>Heteroderinae</taxon>
        <taxon>Globodera</taxon>
    </lineage>
</organism>
<reference evidence="3" key="2">
    <citation type="submission" date="2016-06" db="UniProtKB">
        <authorList>
            <consortium name="WormBaseParasite"/>
        </authorList>
    </citation>
    <scope>IDENTIFICATION</scope>
</reference>
<evidence type="ECO:0000313" key="2">
    <source>
        <dbReference type="Proteomes" id="UP000050741"/>
    </source>
</evidence>
<evidence type="ECO:0000256" key="1">
    <source>
        <dbReference type="SAM" id="MobiDB-lite"/>
    </source>
</evidence>
<dbReference type="WBParaSite" id="GPLIN_000974200">
    <property type="protein sequence ID" value="GPLIN_000974200"/>
    <property type="gene ID" value="GPLIN_000974200"/>
</dbReference>
<reference evidence="2" key="1">
    <citation type="submission" date="2014-05" db="EMBL/GenBank/DDBJ databases">
        <title>The genome and life-stage specific transcriptomes of Globodera pallida elucidate key aspects of plant parasitism by a cyst nematode.</title>
        <authorList>
            <person name="Cotton J.A."/>
            <person name="Lilley C.J."/>
            <person name="Jones L.M."/>
            <person name="Kikuchi T."/>
            <person name="Reid A.J."/>
            <person name="Thorpe P."/>
            <person name="Tsai I.J."/>
            <person name="Beasley H."/>
            <person name="Blok V."/>
            <person name="Cock P.J.A."/>
            <person name="Van den Akker S.E."/>
            <person name="Holroyd N."/>
            <person name="Hunt M."/>
            <person name="Mantelin S."/>
            <person name="Naghra H."/>
            <person name="Pain A."/>
            <person name="Palomares-Rius J.E."/>
            <person name="Zarowiecki M."/>
            <person name="Berriman M."/>
            <person name="Jones J.T."/>
            <person name="Urwin P.E."/>
        </authorList>
    </citation>
    <scope>NUCLEOTIDE SEQUENCE [LARGE SCALE GENOMIC DNA]</scope>
    <source>
        <strain evidence="2">Lindley</strain>
    </source>
</reference>